<protein>
    <recommendedName>
        <fullName evidence="5">Oxygen sensor histidine kinase NreB</fullName>
        <ecNumber evidence="4">2.7.13.3</ecNumber>
    </recommendedName>
    <alternativeName>
        <fullName evidence="15">Nitrogen regulation protein B</fullName>
    </alternativeName>
</protein>
<feature type="coiled-coil region" evidence="16">
    <location>
        <begin position="185"/>
        <end position="212"/>
    </location>
</feature>
<dbReference type="InterPro" id="IPR005467">
    <property type="entry name" value="His_kinase_dom"/>
</dbReference>
<evidence type="ECO:0000256" key="6">
    <source>
        <dbReference type="ARBA" id="ARBA00022485"/>
    </source>
</evidence>
<keyword evidence="16" id="KW-0175">Coiled coil</keyword>
<sequence>MSARIPISRRWERFFRDGPFVLLAAATAISAASGTLLTTPREWYVVAALVPISLALLVWWRRTGQRPPGKGPYAPDDLTSASSGMSQVYYWARSALAFALTWLNPFFAIFTTIGYFDAAHLLPRRWLRTGLLFTALTMAGSQSGGLPPVDGPQWIAFGALMALNSSLALLFSHLGTQEADDAVAQNAVIGELERANARLEQALRENAGLHAQLLVQAREAGIGDERRRLAAEIHDTIAQGLAGIITQLQAAADSGDPEVAGDHVERAAALARHSLGEARRSVQDLGPGALEHDALPEALAKVVTAWSASTGVRAEFTVTGTAEPLHAEVEATVLRIAQEALANSGRHAGATRLGVTLSYMEDEVSLDVRDDGRGFDPRALPPRESTRGFGLGGMRARAERIAGRLEVESEPGRGTAVSARVPLVRHG</sequence>
<keyword evidence="10 20" id="KW-0418">Kinase</keyword>
<keyword evidence="18" id="KW-0472">Membrane</keyword>
<dbReference type="InterPro" id="IPR011712">
    <property type="entry name" value="Sig_transdc_His_kin_sub3_dim/P"/>
</dbReference>
<keyword evidence="21" id="KW-1185">Reference proteome</keyword>
<evidence type="ECO:0000256" key="2">
    <source>
        <dbReference type="ARBA" id="ARBA00001966"/>
    </source>
</evidence>
<gene>
    <name evidence="20" type="ORF">ACFO8L_38725</name>
</gene>
<evidence type="ECO:0000256" key="9">
    <source>
        <dbReference type="ARBA" id="ARBA00022723"/>
    </source>
</evidence>
<name>A0ABV9EQX3_9ACTN</name>
<dbReference type="PANTHER" id="PTHR24421">
    <property type="entry name" value="NITRATE/NITRITE SENSOR PROTEIN NARX-RELATED"/>
    <property type="match status" value="1"/>
</dbReference>
<evidence type="ECO:0000256" key="8">
    <source>
        <dbReference type="ARBA" id="ARBA00022679"/>
    </source>
</evidence>
<evidence type="ECO:0000256" key="16">
    <source>
        <dbReference type="SAM" id="Coils"/>
    </source>
</evidence>
<dbReference type="PROSITE" id="PS50109">
    <property type="entry name" value="HIS_KIN"/>
    <property type="match status" value="1"/>
</dbReference>
<comment type="subcellular location">
    <subcellularLocation>
        <location evidence="3">Cytoplasm</location>
    </subcellularLocation>
</comment>
<keyword evidence="8" id="KW-0808">Transferase</keyword>
<evidence type="ECO:0000313" key="21">
    <source>
        <dbReference type="Proteomes" id="UP001595891"/>
    </source>
</evidence>
<comment type="catalytic activity">
    <reaction evidence="1">
        <text>ATP + protein L-histidine = ADP + protein N-phospho-L-histidine.</text>
        <dbReference type="EC" id="2.7.13.3"/>
    </reaction>
</comment>
<evidence type="ECO:0000256" key="3">
    <source>
        <dbReference type="ARBA" id="ARBA00004496"/>
    </source>
</evidence>
<evidence type="ECO:0000256" key="15">
    <source>
        <dbReference type="ARBA" id="ARBA00030800"/>
    </source>
</evidence>
<keyword evidence="7" id="KW-0963">Cytoplasm</keyword>
<dbReference type="InterPro" id="IPR036890">
    <property type="entry name" value="HATPase_C_sf"/>
</dbReference>
<evidence type="ECO:0000256" key="12">
    <source>
        <dbReference type="ARBA" id="ARBA00023012"/>
    </source>
</evidence>
<comment type="caution">
    <text evidence="20">The sequence shown here is derived from an EMBL/GenBank/DDBJ whole genome shotgun (WGS) entry which is preliminary data.</text>
</comment>
<dbReference type="Pfam" id="PF07730">
    <property type="entry name" value="HisKA_3"/>
    <property type="match status" value="1"/>
</dbReference>
<dbReference type="PANTHER" id="PTHR24421:SF62">
    <property type="entry name" value="SENSORY TRANSDUCTION HISTIDINE KINASE"/>
    <property type="match status" value="1"/>
</dbReference>
<evidence type="ECO:0000256" key="11">
    <source>
        <dbReference type="ARBA" id="ARBA00023004"/>
    </source>
</evidence>
<dbReference type="Proteomes" id="UP001595891">
    <property type="component" value="Unassembled WGS sequence"/>
</dbReference>
<feature type="region of interest" description="Disordered" evidence="17">
    <location>
        <begin position="370"/>
        <end position="390"/>
    </location>
</feature>
<dbReference type="Pfam" id="PF02518">
    <property type="entry name" value="HATPase_c"/>
    <property type="match status" value="1"/>
</dbReference>
<feature type="transmembrane region" description="Helical" evidence="18">
    <location>
        <begin position="20"/>
        <end position="37"/>
    </location>
</feature>
<dbReference type="InterPro" id="IPR050482">
    <property type="entry name" value="Sensor_HK_TwoCompSys"/>
</dbReference>
<dbReference type="SMART" id="SM00387">
    <property type="entry name" value="HATPase_c"/>
    <property type="match status" value="1"/>
</dbReference>
<evidence type="ECO:0000256" key="7">
    <source>
        <dbReference type="ARBA" id="ARBA00022490"/>
    </source>
</evidence>
<dbReference type="Gene3D" id="1.20.5.1930">
    <property type="match status" value="1"/>
</dbReference>
<keyword evidence="18" id="KW-0812">Transmembrane</keyword>
<dbReference type="Gene3D" id="3.30.565.10">
    <property type="entry name" value="Histidine kinase-like ATPase, C-terminal domain"/>
    <property type="match status" value="1"/>
</dbReference>
<evidence type="ECO:0000256" key="17">
    <source>
        <dbReference type="SAM" id="MobiDB-lite"/>
    </source>
</evidence>
<evidence type="ECO:0000256" key="18">
    <source>
        <dbReference type="SAM" id="Phobius"/>
    </source>
</evidence>
<evidence type="ECO:0000259" key="19">
    <source>
        <dbReference type="PROSITE" id="PS50109"/>
    </source>
</evidence>
<evidence type="ECO:0000256" key="5">
    <source>
        <dbReference type="ARBA" id="ARBA00017322"/>
    </source>
</evidence>
<keyword evidence="11" id="KW-0408">Iron</keyword>
<dbReference type="SUPFAM" id="SSF55874">
    <property type="entry name" value="ATPase domain of HSP90 chaperone/DNA topoisomerase II/histidine kinase"/>
    <property type="match status" value="1"/>
</dbReference>
<dbReference type="RefSeq" id="WP_262847253.1">
    <property type="nucleotide sequence ID" value="NZ_JANZYP010000060.1"/>
</dbReference>
<evidence type="ECO:0000256" key="10">
    <source>
        <dbReference type="ARBA" id="ARBA00022777"/>
    </source>
</evidence>
<keyword evidence="9" id="KW-0479">Metal-binding</keyword>
<dbReference type="InterPro" id="IPR003594">
    <property type="entry name" value="HATPase_dom"/>
</dbReference>
<dbReference type="EC" id="2.7.13.3" evidence="4"/>
<feature type="domain" description="Histidine kinase" evidence="19">
    <location>
        <begin position="333"/>
        <end position="425"/>
    </location>
</feature>
<dbReference type="EMBL" id="JBHSFN010000041">
    <property type="protein sequence ID" value="MFC4592076.1"/>
    <property type="molecule type" value="Genomic_DNA"/>
</dbReference>
<feature type="transmembrane region" description="Helical" evidence="18">
    <location>
        <begin position="43"/>
        <end position="60"/>
    </location>
</feature>
<reference evidence="21" key="1">
    <citation type="journal article" date="2019" name="Int. J. Syst. Evol. Microbiol.">
        <title>The Global Catalogue of Microorganisms (GCM) 10K type strain sequencing project: providing services to taxonomists for standard genome sequencing and annotation.</title>
        <authorList>
            <consortium name="The Broad Institute Genomics Platform"/>
            <consortium name="The Broad Institute Genome Sequencing Center for Infectious Disease"/>
            <person name="Wu L."/>
            <person name="Ma J."/>
        </authorList>
    </citation>
    <scope>NUCLEOTIDE SEQUENCE [LARGE SCALE GENOMIC DNA]</scope>
    <source>
        <strain evidence="21">CCUG 49560</strain>
    </source>
</reference>
<dbReference type="PRINTS" id="PR00344">
    <property type="entry name" value="BCTRLSENSOR"/>
</dbReference>
<keyword evidence="13" id="KW-0411">Iron-sulfur</keyword>
<dbReference type="GO" id="GO:0016301">
    <property type="term" value="F:kinase activity"/>
    <property type="evidence" value="ECO:0007669"/>
    <property type="project" value="UniProtKB-KW"/>
</dbReference>
<keyword evidence="6" id="KW-0004">4Fe-4S</keyword>
<evidence type="ECO:0000256" key="13">
    <source>
        <dbReference type="ARBA" id="ARBA00023014"/>
    </source>
</evidence>
<comment type="function">
    <text evidence="14">Member of the two-component regulatory system NreB/NreC involved in the control of dissimilatory nitrate/nitrite reduction in response to oxygen. NreB functions as a direct oxygen sensor histidine kinase which is autophosphorylated, in the absence of oxygen, probably at the conserved histidine residue, and transfers its phosphate group probably to a conserved aspartate residue of NreC. NreB/NreC activates the expression of the nitrate (narGHJI) and nitrite (nir) reductase operons, as well as the putative nitrate transporter gene narT.</text>
</comment>
<keyword evidence="18" id="KW-1133">Transmembrane helix</keyword>
<dbReference type="CDD" id="cd16917">
    <property type="entry name" value="HATPase_UhpB-NarQ-NarX-like"/>
    <property type="match status" value="1"/>
</dbReference>
<proteinExistence type="predicted"/>
<dbReference type="InterPro" id="IPR004358">
    <property type="entry name" value="Sig_transdc_His_kin-like_C"/>
</dbReference>
<accession>A0ABV9EQX3</accession>
<evidence type="ECO:0000256" key="4">
    <source>
        <dbReference type="ARBA" id="ARBA00012438"/>
    </source>
</evidence>
<comment type="cofactor">
    <cofactor evidence="2">
        <name>[4Fe-4S] cluster</name>
        <dbReference type="ChEBI" id="CHEBI:49883"/>
    </cofactor>
</comment>
<organism evidence="20 21">
    <name type="scientific">Sphaerisporangium corydalis</name>
    <dbReference type="NCBI Taxonomy" id="1441875"/>
    <lineage>
        <taxon>Bacteria</taxon>
        <taxon>Bacillati</taxon>
        <taxon>Actinomycetota</taxon>
        <taxon>Actinomycetes</taxon>
        <taxon>Streptosporangiales</taxon>
        <taxon>Streptosporangiaceae</taxon>
        <taxon>Sphaerisporangium</taxon>
    </lineage>
</organism>
<keyword evidence="12" id="KW-0902">Two-component regulatory system</keyword>
<evidence type="ECO:0000256" key="1">
    <source>
        <dbReference type="ARBA" id="ARBA00000085"/>
    </source>
</evidence>
<feature type="transmembrane region" description="Helical" evidence="18">
    <location>
        <begin position="95"/>
        <end position="116"/>
    </location>
</feature>
<evidence type="ECO:0000256" key="14">
    <source>
        <dbReference type="ARBA" id="ARBA00024827"/>
    </source>
</evidence>
<evidence type="ECO:0000313" key="20">
    <source>
        <dbReference type="EMBL" id="MFC4592076.1"/>
    </source>
</evidence>